<dbReference type="EMBL" id="JASPKZ010000880">
    <property type="protein sequence ID" value="KAJ9598907.1"/>
    <property type="molecule type" value="Genomic_DNA"/>
</dbReference>
<feature type="non-terminal residue" evidence="1">
    <location>
        <position position="58"/>
    </location>
</feature>
<protein>
    <submittedName>
        <fullName evidence="1">Uncharacterized protein</fullName>
    </submittedName>
</protein>
<feature type="non-terminal residue" evidence="1">
    <location>
        <position position="1"/>
    </location>
</feature>
<dbReference type="AlphaFoldDB" id="A0AAD8AIP1"/>
<evidence type="ECO:0000313" key="2">
    <source>
        <dbReference type="Proteomes" id="UP001233999"/>
    </source>
</evidence>
<comment type="caution">
    <text evidence="1">The sequence shown here is derived from an EMBL/GenBank/DDBJ whole genome shotgun (WGS) entry which is preliminary data.</text>
</comment>
<name>A0AAD8AIP1_DIPPU</name>
<sequence length="58" mass="6918">CMLNIYNNIKSEFPFILGSEETTKKKHCLSVQTQKTFQSKIHMWSYKVLFAIIIYRNC</sequence>
<evidence type="ECO:0000313" key="1">
    <source>
        <dbReference type="EMBL" id="KAJ9598907.1"/>
    </source>
</evidence>
<keyword evidence="2" id="KW-1185">Reference proteome</keyword>
<reference evidence="1" key="1">
    <citation type="journal article" date="2023" name="IScience">
        <title>Live-bearing cockroach genome reveals convergent evolutionary mechanisms linked to viviparity in insects and beyond.</title>
        <authorList>
            <person name="Fouks B."/>
            <person name="Harrison M.C."/>
            <person name="Mikhailova A.A."/>
            <person name="Marchal E."/>
            <person name="English S."/>
            <person name="Carruthers M."/>
            <person name="Jennings E.C."/>
            <person name="Chiamaka E.L."/>
            <person name="Frigard R.A."/>
            <person name="Pippel M."/>
            <person name="Attardo G.M."/>
            <person name="Benoit J.B."/>
            <person name="Bornberg-Bauer E."/>
            <person name="Tobe S.S."/>
        </authorList>
    </citation>
    <scope>NUCLEOTIDE SEQUENCE</scope>
    <source>
        <strain evidence="1">Stay&amp;Tobe</strain>
    </source>
</reference>
<dbReference type="Proteomes" id="UP001233999">
    <property type="component" value="Unassembled WGS sequence"/>
</dbReference>
<organism evidence="1 2">
    <name type="scientific">Diploptera punctata</name>
    <name type="common">Pacific beetle cockroach</name>
    <dbReference type="NCBI Taxonomy" id="6984"/>
    <lineage>
        <taxon>Eukaryota</taxon>
        <taxon>Metazoa</taxon>
        <taxon>Ecdysozoa</taxon>
        <taxon>Arthropoda</taxon>
        <taxon>Hexapoda</taxon>
        <taxon>Insecta</taxon>
        <taxon>Pterygota</taxon>
        <taxon>Neoptera</taxon>
        <taxon>Polyneoptera</taxon>
        <taxon>Dictyoptera</taxon>
        <taxon>Blattodea</taxon>
        <taxon>Blaberoidea</taxon>
        <taxon>Blaberidae</taxon>
        <taxon>Diplopterinae</taxon>
        <taxon>Diploptera</taxon>
    </lineage>
</organism>
<proteinExistence type="predicted"/>
<accession>A0AAD8AIP1</accession>
<reference evidence="1" key="2">
    <citation type="submission" date="2023-05" db="EMBL/GenBank/DDBJ databases">
        <authorList>
            <person name="Fouks B."/>
        </authorList>
    </citation>
    <scope>NUCLEOTIDE SEQUENCE</scope>
    <source>
        <strain evidence="1">Stay&amp;Tobe</strain>
        <tissue evidence="1">Testes</tissue>
    </source>
</reference>
<gene>
    <name evidence="1" type="ORF">L9F63_026558</name>
</gene>